<dbReference type="SUPFAM" id="SSF47413">
    <property type="entry name" value="lambda repressor-like DNA-binding domains"/>
    <property type="match status" value="1"/>
</dbReference>
<reference evidence="3 4" key="1">
    <citation type="submission" date="2020-12" db="EMBL/GenBank/DDBJ databases">
        <title>FDA dAtabase for Regulatory Grade micrObial Sequences (FDA-ARGOS): Supporting development and validation of Infectious Disease Dx tests.</title>
        <authorList>
            <person name="Sproer C."/>
            <person name="Gronow S."/>
            <person name="Severitt S."/>
            <person name="Schroder I."/>
            <person name="Tallon L."/>
            <person name="Sadzewicz L."/>
            <person name="Zhao X."/>
            <person name="Boylan J."/>
            <person name="Ott S."/>
            <person name="Bowen H."/>
            <person name="Vavikolanu K."/>
            <person name="Mehta A."/>
            <person name="Aluvathingal J."/>
            <person name="Nadendla S."/>
            <person name="Lowell S."/>
            <person name="Myers T."/>
            <person name="Yan Y."/>
            <person name="Sichtig H."/>
        </authorList>
    </citation>
    <scope>NUCLEOTIDE SEQUENCE [LARGE SCALE GENOMIC DNA]</scope>
    <source>
        <strain evidence="3 4">FDAARGOS_869</strain>
    </source>
</reference>
<keyword evidence="4" id="KW-1185">Reference proteome</keyword>
<dbReference type="EMBL" id="CP065728">
    <property type="protein sequence ID" value="QPT45030.1"/>
    <property type="molecule type" value="Genomic_DNA"/>
</dbReference>
<dbReference type="InterPro" id="IPR001387">
    <property type="entry name" value="Cro/C1-type_HTH"/>
</dbReference>
<feature type="region of interest" description="Disordered" evidence="1">
    <location>
        <begin position="34"/>
        <end position="56"/>
    </location>
</feature>
<proteinExistence type="predicted"/>
<dbReference type="InterPro" id="IPR010982">
    <property type="entry name" value="Lambda_DNA-bd_dom_sf"/>
</dbReference>
<protein>
    <submittedName>
        <fullName evidence="3">Helix-turn-helix transcriptional regulator</fullName>
    </submittedName>
</protein>
<dbReference type="Gene3D" id="1.10.260.40">
    <property type="entry name" value="lambda repressor-like DNA-binding domains"/>
    <property type="match status" value="1"/>
</dbReference>
<evidence type="ECO:0000313" key="3">
    <source>
        <dbReference type="EMBL" id="QPT45030.1"/>
    </source>
</evidence>
<evidence type="ECO:0000313" key="4">
    <source>
        <dbReference type="Proteomes" id="UP000594834"/>
    </source>
</evidence>
<dbReference type="RefSeq" id="WP_082995565.1">
    <property type="nucleotide sequence ID" value="NZ_CP065728.1"/>
</dbReference>
<dbReference type="PROSITE" id="PS50943">
    <property type="entry name" value="HTH_CROC1"/>
    <property type="match status" value="1"/>
</dbReference>
<dbReference type="Proteomes" id="UP000594834">
    <property type="component" value="Chromosome"/>
</dbReference>
<evidence type="ECO:0000259" key="2">
    <source>
        <dbReference type="PROSITE" id="PS50943"/>
    </source>
</evidence>
<name>A0A7T3BZZ0_MORNO</name>
<accession>A0A7T3BZZ0</accession>
<dbReference type="CDD" id="cd00093">
    <property type="entry name" value="HTH_XRE"/>
    <property type="match status" value="1"/>
</dbReference>
<feature type="domain" description="HTH cro/C1-type" evidence="2">
    <location>
        <begin position="7"/>
        <end position="43"/>
    </location>
</feature>
<dbReference type="Pfam" id="PF01381">
    <property type="entry name" value="HTH_3"/>
    <property type="match status" value="1"/>
</dbReference>
<evidence type="ECO:0000256" key="1">
    <source>
        <dbReference type="SAM" id="MobiDB-lite"/>
    </source>
</evidence>
<sequence>MKTQDKIRAISTQQKISQEQMAERLDLTPQAYSKIESGKNQIKPRPHSTNRPNFKY</sequence>
<organism evidence="3 4">
    <name type="scientific">Moraxella nonliquefaciens</name>
    <dbReference type="NCBI Taxonomy" id="478"/>
    <lineage>
        <taxon>Bacteria</taxon>
        <taxon>Pseudomonadati</taxon>
        <taxon>Pseudomonadota</taxon>
        <taxon>Gammaproteobacteria</taxon>
        <taxon>Moraxellales</taxon>
        <taxon>Moraxellaceae</taxon>
        <taxon>Moraxella</taxon>
    </lineage>
</organism>
<gene>
    <name evidence="3" type="ORF">I6G26_03170</name>
</gene>